<dbReference type="GO" id="GO:0015616">
    <property type="term" value="F:DNA translocase activity"/>
    <property type="evidence" value="ECO:0007669"/>
    <property type="project" value="TreeGrafter"/>
</dbReference>
<dbReference type="WBParaSite" id="Pan_g18024.t1">
    <property type="protein sequence ID" value="Pan_g18024.t1"/>
    <property type="gene ID" value="Pan_g18024"/>
</dbReference>
<keyword evidence="12" id="KW-1185">Reference proteome</keyword>
<dbReference type="CDD" id="cd18793">
    <property type="entry name" value="SF2_C_SNF"/>
    <property type="match status" value="1"/>
</dbReference>
<name>A0A7E4VA18_PANRE</name>
<dbReference type="AlphaFoldDB" id="A0A7E4VA18"/>
<dbReference type="InterPro" id="IPR027417">
    <property type="entry name" value="P-loop_NTPase"/>
</dbReference>
<dbReference type="Proteomes" id="UP000492821">
    <property type="component" value="Unassembled WGS sequence"/>
</dbReference>
<evidence type="ECO:0000256" key="6">
    <source>
        <dbReference type="ARBA" id="ARBA00023306"/>
    </source>
</evidence>
<dbReference type="Pfam" id="PF00176">
    <property type="entry name" value="SNF2-rel_dom"/>
    <property type="match status" value="1"/>
</dbReference>
<feature type="domain" description="Helicase C-terminal" evidence="11">
    <location>
        <begin position="473"/>
        <end position="631"/>
    </location>
</feature>
<dbReference type="InterPro" id="IPR001650">
    <property type="entry name" value="Helicase_C-like"/>
</dbReference>
<dbReference type="PROSITE" id="PS51194">
    <property type="entry name" value="HELICASE_CTER"/>
    <property type="match status" value="1"/>
</dbReference>
<accession>A0A7E4VA18</accession>
<protein>
    <recommendedName>
        <fullName evidence="2">DNA repair and recombination protein RAD54-like</fullName>
    </recommendedName>
    <alternativeName>
        <fullName evidence="8">Protein okra</fullName>
    </alternativeName>
</protein>
<dbReference type="GO" id="GO:0007131">
    <property type="term" value="P:reciprocal meiotic recombination"/>
    <property type="evidence" value="ECO:0007669"/>
    <property type="project" value="TreeGrafter"/>
</dbReference>
<dbReference type="SMART" id="SM00490">
    <property type="entry name" value="HELICc"/>
    <property type="match status" value="1"/>
</dbReference>
<evidence type="ECO:0000313" key="12">
    <source>
        <dbReference type="Proteomes" id="UP000492821"/>
    </source>
</evidence>
<evidence type="ECO:0000313" key="13">
    <source>
        <dbReference type="WBParaSite" id="Pan_g18024.t1"/>
    </source>
</evidence>
<evidence type="ECO:0000256" key="1">
    <source>
        <dbReference type="ARBA" id="ARBA00011467"/>
    </source>
</evidence>
<feature type="compositionally biased region" description="Pro residues" evidence="9">
    <location>
        <begin position="96"/>
        <end position="106"/>
    </location>
</feature>
<feature type="domain" description="Helicase ATP-binding" evidence="10">
    <location>
        <begin position="188"/>
        <end position="354"/>
    </location>
</feature>
<keyword evidence="4" id="KW-0498">Mitosis</keyword>
<comment type="subunit">
    <text evidence="1">Interacts (via N-terminus) with spn-A/Rad51.</text>
</comment>
<dbReference type="InterPro" id="IPR000330">
    <property type="entry name" value="SNF2_N"/>
</dbReference>
<organism evidence="12 13">
    <name type="scientific">Panagrellus redivivus</name>
    <name type="common">Microworm</name>
    <dbReference type="NCBI Taxonomy" id="6233"/>
    <lineage>
        <taxon>Eukaryota</taxon>
        <taxon>Metazoa</taxon>
        <taxon>Ecdysozoa</taxon>
        <taxon>Nematoda</taxon>
        <taxon>Chromadorea</taxon>
        <taxon>Rhabditida</taxon>
        <taxon>Tylenchina</taxon>
        <taxon>Panagrolaimomorpha</taxon>
        <taxon>Panagrolaimoidea</taxon>
        <taxon>Panagrolaimidae</taxon>
        <taxon>Panagrellus</taxon>
    </lineage>
</organism>
<dbReference type="InterPro" id="IPR038718">
    <property type="entry name" value="SNF2-like_sf"/>
</dbReference>
<dbReference type="GO" id="GO:0005634">
    <property type="term" value="C:nucleus"/>
    <property type="evidence" value="ECO:0007669"/>
    <property type="project" value="TreeGrafter"/>
</dbReference>
<proteinExistence type="predicted"/>
<evidence type="ECO:0000256" key="2">
    <source>
        <dbReference type="ARBA" id="ARBA00015341"/>
    </source>
</evidence>
<keyword evidence="5" id="KW-0378">Hydrolase</keyword>
<sequence length="763" mass="86295">MKRYSDPVKPALPVKPEVVETYEILYAKVSGRKHKKWENDGFLFISDKRRFRLKNSDGETQAIGMIDLAEYTKIADCEELVLGRFDVQVQQLMTEPIPPPKKPSPIAPKYNVKSYLPSPSAKRAKYKEPYFNEDPPPKPDSSKAKSAVKYFELRQPGEDGFHEGVKVSARISAKLRPHQEEGVRFLFNKLRHSPSGAILADEMGLGKTIQTVAVVHTMLNTKYQSRKLVNKALILCPLVLRDNWAAEFSKWVGSTNMCYIPQNSADLDRYWATSMRVPVCIINYDMVKSYAKQLRQIVFDVVVCDEAHVLKKVDGKIREIIESLNIPRRILLTGTPIQNKLRELYDLSLFVNPNMFVNFKDFVEQLNDKGAEVVSRFLLRRSCDINKEFLPPRHDYLIFCRPSELQIKVYDAVLEAITANSLTVLQALRHICNHPAFLYRNLTEGKFTELSRVLQAYPESFDMNSLQVCDSSKMRVLLRMVGSFRAAGDKTVIVSSYTTTLDLIQVLLKSVKFSVCRLDGSLGAAVRYRLVNDFNAGNNPNEIFLLSSAAGGTGLNLIGANRLIMFDCSWNPAVDLQSMARIWRDGQTKDVYIYRLFTAGSIEEKILQRQIKKVGISTVVNPVAIYEETTEENIEFEDDVLEDLLTFEADTACQTHDLIACSCAEDGGNSTLDNPNYEVAEEPVEGEELLENEKHALDVVKELGIMKEEHKAPRASMAELFRWKHFGGDIKKFTTLAETVGINGTDEVEEVSFVMALEPQPSP</sequence>
<dbReference type="PANTHER" id="PTHR45629">
    <property type="entry name" value="SNF2/RAD54 FAMILY MEMBER"/>
    <property type="match status" value="1"/>
</dbReference>
<feature type="compositionally biased region" description="Basic and acidic residues" evidence="9">
    <location>
        <begin position="126"/>
        <end position="143"/>
    </location>
</feature>
<comment type="function">
    <text evidence="7">Involved in mitotic DNA repair and meiotic recombination. Functions in the recombinational DNA repair pathway. Essential for interhomolog gene conversion (GC), but may have a less important role in intersister GC than spn-A/Rad51. In the presence of DNA, spn-A/Rad51 enhances the ATPase activity of okr/Rad54.</text>
</comment>
<evidence type="ECO:0000256" key="9">
    <source>
        <dbReference type="SAM" id="MobiDB-lite"/>
    </source>
</evidence>
<dbReference type="GO" id="GO:0000724">
    <property type="term" value="P:double-strand break repair via homologous recombination"/>
    <property type="evidence" value="ECO:0007669"/>
    <property type="project" value="TreeGrafter"/>
</dbReference>
<dbReference type="PANTHER" id="PTHR45629:SF7">
    <property type="entry name" value="DNA EXCISION REPAIR PROTEIN ERCC-6-RELATED"/>
    <property type="match status" value="1"/>
</dbReference>
<keyword evidence="6" id="KW-0131">Cell cycle</keyword>
<feature type="region of interest" description="Disordered" evidence="9">
    <location>
        <begin position="95"/>
        <end position="114"/>
    </location>
</feature>
<dbReference type="InterPro" id="IPR049730">
    <property type="entry name" value="SNF2/RAD54-like_C"/>
</dbReference>
<dbReference type="GO" id="GO:0005524">
    <property type="term" value="F:ATP binding"/>
    <property type="evidence" value="ECO:0007669"/>
    <property type="project" value="InterPro"/>
</dbReference>
<evidence type="ECO:0000256" key="4">
    <source>
        <dbReference type="ARBA" id="ARBA00022776"/>
    </source>
</evidence>
<evidence type="ECO:0000256" key="5">
    <source>
        <dbReference type="ARBA" id="ARBA00022801"/>
    </source>
</evidence>
<feature type="region of interest" description="Disordered" evidence="9">
    <location>
        <begin position="126"/>
        <end position="145"/>
    </location>
</feature>
<dbReference type="GO" id="GO:0051301">
    <property type="term" value="P:cell division"/>
    <property type="evidence" value="ECO:0007669"/>
    <property type="project" value="UniProtKB-KW"/>
</dbReference>
<dbReference type="Gene3D" id="3.40.50.300">
    <property type="entry name" value="P-loop containing nucleotide triphosphate hydrolases"/>
    <property type="match status" value="1"/>
</dbReference>
<dbReference type="SMART" id="SM00487">
    <property type="entry name" value="DEXDc"/>
    <property type="match status" value="1"/>
</dbReference>
<dbReference type="InterPro" id="IPR014001">
    <property type="entry name" value="Helicase_ATP-bd"/>
</dbReference>
<reference evidence="13" key="2">
    <citation type="submission" date="2020-10" db="UniProtKB">
        <authorList>
            <consortium name="WormBaseParasite"/>
        </authorList>
    </citation>
    <scope>IDENTIFICATION</scope>
</reference>
<dbReference type="Gene3D" id="1.20.120.850">
    <property type="entry name" value="SWI2/SNF2 ATPases, N-terminal domain"/>
    <property type="match status" value="1"/>
</dbReference>
<dbReference type="GO" id="GO:0016787">
    <property type="term" value="F:hydrolase activity"/>
    <property type="evidence" value="ECO:0007669"/>
    <property type="project" value="UniProtKB-KW"/>
</dbReference>
<evidence type="ECO:0000256" key="3">
    <source>
        <dbReference type="ARBA" id="ARBA00022618"/>
    </source>
</evidence>
<evidence type="ECO:0000256" key="7">
    <source>
        <dbReference type="ARBA" id="ARBA00024776"/>
    </source>
</evidence>
<evidence type="ECO:0000256" key="8">
    <source>
        <dbReference type="ARBA" id="ARBA00029956"/>
    </source>
</evidence>
<evidence type="ECO:0000259" key="10">
    <source>
        <dbReference type="PROSITE" id="PS51192"/>
    </source>
</evidence>
<dbReference type="Pfam" id="PF00271">
    <property type="entry name" value="Helicase_C"/>
    <property type="match status" value="1"/>
</dbReference>
<dbReference type="PROSITE" id="PS51192">
    <property type="entry name" value="HELICASE_ATP_BIND_1"/>
    <property type="match status" value="1"/>
</dbReference>
<dbReference type="InterPro" id="IPR050496">
    <property type="entry name" value="SNF2_RAD54_helicase_repair"/>
</dbReference>
<dbReference type="Gene3D" id="3.40.50.10810">
    <property type="entry name" value="Tandem AAA-ATPase domain"/>
    <property type="match status" value="1"/>
</dbReference>
<dbReference type="SUPFAM" id="SSF52540">
    <property type="entry name" value="P-loop containing nucleoside triphosphate hydrolases"/>
    <property type="match status" value="2"/>
</dbReference>
<keyword evidence="3" id="KW-0132">Cell division</keyword>
<evidence type="ECO:0000259" key="11">
    <source>
        <dbReference type="PROSITE" id="PS51194"/>
    </source>
</evidence>
<reference evidence="12" key="1">
    <citation type="journal article" date="2013" name="Genetics">
        <title>The draft genome and transcriptome of Panagrellus redivivus are shaped by the harsh demands of a free-living lifestyle.</title>
        <authorList>
            <person name="Srinivasan J."/>
            <person name="Dillman A.R."/>
            <person name="Macchietto M.G."/>
            <person name="Heikkinen L."/>
            <person name="Lakso M."/>
            <person name="Fracchia K.M."/>
            <person name="Antoshechkin I."/>
            <person name="Mortazavi A."/>
            <person name="Wong G."/>
            <person name="Sternberg P.W."/>
        </authorList>
    </citation>
    <scope>NUCLEOTIDE SEQUENCE [LARGE SCALE GENOMIC DNA]</scope>
    <source>
        <strain evidence="12">MT8872</strain>
    </source>
</reference>